<gene>
    <name evidence="1" type="ORF">V6N11_045401</name>
</gene>
<sequence length="162" mass="19390">MDSATQMHNDRWGGASCVEHLVWNYPMSIPINHVYFKSSLERMRITPVQEDVLIWEHRSPGTRNKWRQEEQFMPARLVVDYANTLFTDSELRQLHGAPHPHVFESFQSMEMRRARCNKNQCEWRIPWIKWRGFYWCCGQRSPRNGSCWNSTTVAWDSHCRNC</sequence>
<proteinExistence type="predicted"/>
<protein>
    <submittedName>
        <fullName evidence="1">Uncharacterized protein</fullName>
    </submittedName>
</protein>
<evidence type="ECO:0000313" key="1">
    <source>
        <dbReference type="EMBL" id="KAK8994307.1"/>
    </source>
</evidence>
<organism evidence="1 2">
    <name type="scientific">Hibiscus sabdariffa</name>
    <name type="common">roselle</name>
    <dbReference type="NCBI Taxonomy" id="183260"/>
    <lineage>
        <taxon>Eukaryota</taxon>
        <taxon>Viridiplantae</taxon>
        <taxon>Streptophyta</taxon>
        <taxon>Embryophyta</taxon>
        <taxon>Tracheophyta</taxon>
        <taxon>Spermatophyta</taxon>
        <taxon>Magnoliopsida</taxon>
        <taxon>eudicotyledons</taxon>
        <taxon>Gunneridae</taxon>
        <taxon>Pentapetalae</taxon>
        <taxon>rosids</taxon>
        <taxon>malvids</taxon>
        <taxon>Malvales</taxon>
        <taxon>Malvaceae</taxon>
        <taxon>Malvoideae</taxon>
        <taxon>Hibiscus</taxon>
    </lineage>
</organism>
<evidence type="ECO:0000313" key="2">
    <source>
        <dbReference type="Proteomes" id="UP001396334"/>
    </source>
</evidence>
<reference evidence="1 2" key="1">
    <citation type="journal article" date="2024" name="G3 (Bethesda)">
        <title>Genome assembly of Hibiscus sabdariffa L. provides insights into metabolisms of medicinal natural products.</title>
        <authorList>
            <person name="Kim T."/>
        </authorList>
    </citation>
    <scope>NUCLEOTIDE SEQUENCE [LARGE SCALE GENOMIC DNA]</scope>
    <source>
        <strain evidence="1">TK-2024</strain>
        <tissue evidence="1">Old leaves</tissue>
    </source>
</reference>
<comment type="caution">
    <text evidence="1">The sequence shown here is derived from an EMBL/GenBank/DDBJ whole genome shotgun (WGS) entry which is preliminary data.</text>
</comment>
<accession>A0ABR2Q1F7</accession>
<name>A0ABR2Q1F7_9ROSI</name>
<keyword evidence="2" id="KW-1185">Reference proteome</keyword>
<dbReference type="Proteomes" id="UP001396334">
    <property type="component" value="Unassembled WGS sequence"/>
</dbReference>
<dbReference type="EMBL" id="JBBPBN010000047">
    <property type="protein sequence ID" value="KAK8994307.1"/>
    <property type="molecule type" value="Genomic_DNA"/>
</dbReference>